<gene>
    <name evidence="1" type="ORF">JOF44_000234</name>
</gene>
<name>A0ABS4YEY4_9MICO</name>
<evidence type="ECO:0000313" key="2">
    <source>
        <dbReference type="Proteomes" id="UP000698222"/>
    </source>
</evidence>
<evidence type="ECO:0000313" key="1">
    <source>
        <dbReference type="EMBL" id="MBP2407331.1"/>
    </source>
</evidence>
<dbReference type="EMBL" id="JAGIOC010000001">
    <property type="protein sequence ID" value="MBP2407331.1"/>
    <property type="molecule type" value="Genomic_DNA"/>
</dbReference>
<dbReference type="RefSeq" id="WP_209886363.1">
    <property type="nucleotide sequence ID" value="NZ_BAAAJV010000045.1"/>
</dbReference>
<proteinExistence type="predicted"/>
<organism evidence="1 2">
    <name type="scientific">Brachybacterium fresconis</name>
    <dbReference type="NCBI Taxonomy" id="173363"/>
    <lineage>
        <taxon>Bacteria</taxon>
        <taxon>Bacillati</taxon>
        <taxon>Actinomycetota</taxon>
        <taxon>Actinomycetes</taxon>
        <taxon>Micrococcales</taxon>
        <taxon>Dermabacteraceae</taxon>
        <taxon>Brachybacterium</taxon>
    </lineage>
</organism>
<sequence>MSRACSDSWSKWAEPGRCDHCGKFRDRNTTYLVTDPETGDTLQVGASCMGAFLGIKPKGLWTLGLGMDDLQDDDQHAPVGSTQVTDSRGLVAKALVATDMGKRYVSKSRAAGWGASSTADRGEYLFSSVTSRRLTPEEREEREQAHEQLAEVLKSGVVDDVISAGASIGTDSDYGRNLITALEAGFATDKMQGVVVSAVAVYGRRQREVANQEAQQERAASAAEGFAAPVKTRMREVPVAVTNVYESTRPRYGYPYGDEPFQIITMRDADGHEIVWKTGSLQQVQAGDQVSMTGTVKDHDRFRGVDQTVISRAKLDRPADPGADG</sequence>
<comment type="caution">
    <text evidence="1">The sequence shown here is derived from an EMBL/GenBank/DDBJ whole genome shotgun (WGS) entry which is preliminary data.</text>
</comment>
<dbReference type="Proteomes" id="UP000698222">
    <property type="component" value="Unassembled WGS sequence"/>
</dbReference>
<keyword evidence="2" id="KW-1185">Reference proteome</keyword>
<protein>
    <submittedName>
        <fullName evidence="1">Uncharacterized protein</fullName>
    </submittedName>
</protein>
<reference evidence="1 2" key="1">
    <citation type="submission" date="2021-03" db="EMBL/GenBank/DDBJ databases">
        <title>Sequencing the genomes of 1000 actinobacteria strains.</title>
        <authorList>
            <person name="Klenk H.-P."/>
        </authorList>
    </citation>
    <scope>NUCLEOTIDE SEQUENCE [LARGE SCALE GENOMIC DNA]</scope>
    <source>
        <strain evidence="1 2">DSM 14564</strain>
    </source>
</reference>
<accession>A0ABS4YEY4</accession>